<dbReference type="PANTHER" id="PTHR45979">
    <property type="entry name" value="PAP/OAS1 SUBSTRATE-BINDING DOMAIN SUPERFAMILY"/>
    <property type="match status" value="1"/>
</dbReference>
<dbReference type="OrthoDB" id="273917at2759"/>
<evidence type="ECO:0000313" key="4">
    <source>
        <dbReference type="Proteomes" id="UP000660262"/>
    </source>
</evidence>
<feature type="compositionally biased region" description="Low complexity" evidence="1">
    <location>
        <begin position="755"/>
        <end position="772"/>
    </location>
</feature>
<sequence>MAEDSRGGSSASASASASMSAAHSLGVVGGSLGGVGGSAKPVVGGGSADVGLVGRTMVVQDQQRQQQMVPTNTTAAASSSAAATTAAAAGASPWFPGIPPPTPLPAYAPLPASVDARCDNLIARLAPDTRSLAHRESITSYMRTLMKTALEKEGAAVEVFEFGSVPLRTYLPDGDIDLCLFSFGTPLPEAWIEVLREELERVIAKGGSTSGSGSKPPFVITEVTLIHAEVRLLKCVVQPGNIVVDVSANQYGGQCAVAFLESMDRKFANNHLYKRAVLLVKAWCYYEAHVLGAHHGLLSTYAVDVLVLYLFNIFHDTITSPLAALRLFLGQFAAFPWEHYGLSLMGPIPMPGVHAHSSGGAGMSTPPGTLQSAPAQPPAAMQRDDNAQGGGAGGGDTSGAAANASVQQQQQQQQQQQVMPPPPPPGVLAPGAENSLRLREAFLRELYEKLHPAAYPQTRPFAAKFLNIIDPLLPNNNLGRSVSQSNFFRIRSALALGYEMLSDVIAAHDAGGDWESLWEVFFQNLHESSSLGQDNNPSRGKNDGGSAKAVPSAETASAAPAPVAEADTNGTAISPPSPSSESDDASNPLAGDLSKLMHQLAIARTCVQQQYLWNTKGMGFGMPPGAVYLRGSGGMGMAPHGHGAGQHASHGFAPPGVGAQQPVHRGHYYNQGGQGMGSHPQANTGGRGGTSNAQQSRRTQQSNREGGRNRRSNMRNNTADNAMGMSGGGGGSAPGMRVVYLPLATQQQPTVATDSSAGVSPGSGMSSAASTPGSATAAAAARHVAVSGKAVDADARGSGVANSTTASTATSLSASTIGAMVVPGSTPSSGAAVVSRQQDANKKSNTKKLGGFGGQNFARLVSLALEKKLEKPAPASASTPSMDPVVGGANSHNNNNNNNNNNATTASSAPGVGAKNAHPMETAPNYTLSDSDFPPLGGPPTNRR</sequence>
<dbReference type="PANTHER" id="PTHR45979:SF30">
    <property type="entry name" value="NUCLEOTIDYLTRANSFERASE"/>
    <property type="match status" value="1"/>
</dbReference>
<evidence type="ECO:0000313" key="3">
    <source>
        <dbReference type="EMBL" id="GHP08332.1"/>
    </source>
</evidence>
<dbReference type="SUPFAM" id="SSF81301">
    <property type="entry name" value="Nucleotidyltransferase"/>
    <property type="match status" value="1"/>
</dbReference>
<dbReference type="Pfam" id="PF26180">
    <property type="entry name" value="PAP-OAS1"/>
    <property type="match status" value="2"/>
</dbReference>
<dbReference type="Proteomes" id="UP000660262">
    <property type="component" value="Unassembled WGS sequence"/>
</dbReference>
<dbReference type="InterPro" id="IPR058921">
    <property type="entry name" value="PAP/OAS1-rel"/>
</dbReference>
<name>A0A830HN43_9CHLO</name>
<dbReference type="SUPFAM" id="SSF81631">
    <property type="entry name" value="PAP/OAS1 substrate-binding domain"/>
    <property type="match status" value="1"/>
</dbReference>
<evidence type="ECO:0000259" key="2">
    <source>
        <dbReference type="Pfam" id="PF26180"/>
    </source>
</evidence>
<feature type="compositionally biased region" description="Polar residues" evidence="1">
    <location>
        <begin position="680"/>
        <end position="701"/>
    </location>
</feature>
<comment type="caution">
    <text evidence="3">The sequence shown here is derived from an EMBL/GenBank/DDBJ whole genome shotgun (WGS) entry which is preliminary data.</text>
</comment>
<keyword evidence="4" id="KW-1185">Reference proteome</keyword>
<dbReference type="Gene3D" id="3.30.460.10">
    <property type="entry name" value="Beta Polymerase, domain 2"/>
    <property type="match status" value="1"/>
</dbReference>
<dbReference type="InterPro" id="IPR058920">
    <property type="entry name" value="PAP-OAS1-bd-rel"/>
</dbReference>
<feature type="region of interest" description="Disordered" evidence="1">
    <location>
        <begin position="747"/>
        <end position="772"/>
    </location>
</feature>
<reference evidence="3" key="1">
    <citation type="submission" date="2020-10" db="EMBL/GenBank/DDBJ databases">
        <title>Unveiling of a novel bifunctional photoreceptor, Dualchrome1, isolated from a cosmopolitan green alga.</title>
        <authorList>
            <person name="Suzuki S."/>
            <person name="Kawachi M."/>
        </authorList>
    </citation>
    <scope>NUCLEOTIDE SEQUENCE</scope>
    <source>
        <strain evidence="3">NIES 2893</strain>
    </source>
</reference>
<accession>A0A830HN43</accession>
<feature type="compositionally biased region" description="Low complexity" evidence="1">
    <location>
        <begin position="398"/>
        <end position="418"/>
    </location>
</feature>
<feature type="region of interest" description="Disordered" evidence="1">
    <location>
        <begin position="640"/>
        <end position="733"/>
    </location>
</feature>
<dbReference type="InterPro" id="IPR043519">
    <property type="entry name" value="NT_sf"/>
</dbReference>
<feature type="region of interest" description="Disordered" evidence="1">
    <location>
        <begin position="356"/>
        <end position="431"/>
    </location>
</feature>
<protein>
    <recommendedName>
        <fullName evidence="2">PAP/OAS1 substrate-binding-related domain-containing protein</fullName>
    </recommendedName>
</protein>
<gene>
    <name evidence="3" type="ORF">PPROV_000707100</name>
</gene>
<evidence type="ECO:0000256" key="1">
    <source>
        <dbReference type="SAM" id="MobiDB-lite"/>
    </source>
</evidence>
<dbReference type="AlphaFoldDB" id="A0A830HN43"/>
<feature type="compositionally biased region" description="Gly residues" evidence="1">
    <location>
        <begin position="388"/>
        <end position="397"/>
    </location>
</feature>
<organism evidence="3 4">
    <name type="scientific">Pycnococcus provasolii</name>
    <dbReference type="NCBI Taxonomy" id="41880"/>
    <lineage>
        <taxon>Eukaryota</taxon>
        <taxon>Viridiplantae</taxon>
        <taxon>Chlorophyta</taxon>
        <taxon>Pseudoscourfieldiophyceae</taxon>
        <taxon>Pseudoscourfieldiales</taxon>
        <taxon>Pycnococcaceae</taxon>
        <taxon>Pycnococcus</taxon>
    </lineage>
</organism>
<feature type="compositionally biased region" description="Low complexity" evidence="1">
    <location>
        <begin position="640"/>
        <end position="653"/>
    </location>
</feature>
<feature type="region of interest" description="Disordered" evidence="1">
    <location>
        <begin position="529"/>
        <end position="590"/>
    </location>
</feature>
<proteinExistence type="predicted"/>
<feature type="domain" description="PAP/OAS1 substrate-binding-related" evidence="2">
    <location>
        <begin position="269"/>
        <end position="350"/>
    </location>
</feature>
<feature type="region of interest" description="Disordered" evidence="1">
    <location>
        <begin position="829"/>
        <end position="852"/>
    </location>
</feature>
<dbReference type="Gene3D" id="1.10.1410.10">
    <property type="match status" value="1"/>
</dbReference>
<feature type="region of interest" description="Disordered" evidence="1">
    <location>
        <begin position="872"/>
        <end position="944"/>
    </location>
</feature>
<feature type="domain" description="PAP/OAS1 substrate-binding-related" evidence="2">
    <location>
        <begin position="435"/>
        <end position="509"/>
    </location>
</feature>
<feature type="compositionally biased region" description="Low complexity" evidence="1">
    <location>
        <begin position="547"/>
        <end position="566"/>
    </location>
</feature>
<dbReference type="EMBL" id="BNJQ01000020">
    <property type="protein sequence ID" value="GHP08332.1"/>
    <property type="molecule type" value="Genomic_DNA"/>
</dbReference>
<feature type="compositionally biased region" description="Low complexity" evidence="1">
    <location>
        <begin position="893"/>
        <end position="902"/>
    </location>
</feature>
<feature type="compositionally biased region" description="Polar residues" evidence="1">
    <location>
        <begin position="529"/>
        <end position="539"/>
    </location>
</feature>
<feature type="compositionally biased region" description="Low complexity" evidence="1">
    <location>
        <begin position="371"/>
        <end position="381"/>
    </location>
</feature>